<evidence type="ECO:0000256" key="1">
    <source>
        <dbReference type="ARBA" id="ARBA00004725"/>
    </source>
</evidence>
<dbReference type="SUPFAM" id="SSF53271">
    <property type="entry name" value="PRTase-like"/>
    <property type="match status" value="1"/>
</dbReference>
<protein>
    <submittedName>
        <fullName evidence="3">Uncharacterized protein</fullName>
    </submittedName>
</protein>
<reference evidence="3 4" key="1">
    <citation type="journal article" date="2016" name="Nat. Commun.">
        <title>Thousands of microbial genomes shed light on interconnected biogeochemical processes in an aquifer system.</title>
        <authorList>
            <person name="Anantharaman K."/>
            <person name="Brown C.T."/>
            <person name="Hug L.A."/>
            <person name="Sharon I."/>
            <person name="Castelle C.J."/>
            <person name="Probst A.J."/>
            <person name="Thomas B.C."/>
            <person name="Singh A."/>
            <person name="Wilkins M.J."/>
            <person name="Karaoz U."/>
            <person name="Brodie E.L."/>
            <person name="Williams K.H."/>
            <person name="Hubbard S.S."/>
            <person name="Banfield J.F."/>
        </authorList>
    </citation>
    <scope>NUCLEOTIDE SEQUENCE [LARGE SCALE GENOMIC DNA]</scope>
</reference>
<dbReference type="Proteomes" id="UP000176185">
    <property type="component" value="Unassembled WGS sequence"/>
</dbReference>
<keyword evidence="2" id="KW-0665">Pyrimidine biosynthesis</keyword>
<comment type="caution">
    <text evidence="3">The sequence shown here is derived from an EMBL/GenBank/DDBJ whole genome shotgun (WGS) entry which is preliminary data.</text>
</comment>
<sequence length="238" mass="27772">MTIWNLELRTFLRHIWQIGAIKIDIQKRFRLVHHDTDPDYPLSPIFFNFRTTDNPKSGPFTEYEVNFIGDLFWRYAKEMRLSFGGIVGVPNGGKPFAKAMVIEAYKQDGVAYPFVDLVKVRDDFGKEHVGKIIDTDDFSPARPALAVEDAITKATRLLETVFFFRGEGYQIYDALVFLDRQEGGQRRLSDVGVNLYSILTMGMVVEFYFEEGFIKDPEYRAIREYREHVRKYQKQVRA</sequence>
<dbReference type="STRING" id="1797243.A2943_02960"/>
<dbReference type="EMBL" id="MEWX01000014">
    <property type="protein sequence ID" value="OGC80808.1"/>
    <property type="molecule type" value="Genomic_DNA"/>
</dbReference>
<evidence type="ECO:0000256" key="2">
    <source>
        <dbReference type="ARBA" id="ARBA00022975"/>
    </source>
</evidence>
<dbReference type="InterPro" id="IPR000836">
    <property type="entry name" value="PRTase_dom"/>
</dbReference>
<evidence type="ECO:0000313" key="4">
    <source>
        <dbReference type="Proteomes" id="UP000176185"/>
    </source>
</evidence>
<dbReference type="InterPro" id="IPR029057">
    <property type="entry name" value="PRTase-like"/>
</dbReference>
<evidence type="ECO:0000313" key="3">
    <source>
        <dbReference type="EMBL" id="OGC80808.1"/>
    </source>
</evidence>
<accession>A0A1F4XGR6</accession>
<dbReference type="CDD" id="cd06223">
    <property type="entry name" value="PRTases_typeI"/>
    <property type="match status" value="1"/>
</dbReference>
<dbReference type="PANTHER" id="PTHR19278">
    <property type="entry name" value="OROTATE PHOSPHORIBOSYLTRANSFERASE"/>
    <property type="match status" value="1"/>
</dbReference>
<dbReference type="Gene3D" id="3.40.50.2020">
    <property type="match status" value="1"/>
</dbReference>
<proteinExistence type="predicted"/>
<dbReference type="GO" id="GO:0004588">
    <property type="term" value="F:orotate phosphoribosyltransferase activity"/>
    <property type="evidence" value="ECO:0007669"/>
    <property type="project" value="TreeGrafter"/>
</dbReference>
<gene>
    <name evidence="3" type="ORF">A2943_02960</name>
</gene>
<dbReference type="PANTHER" id="PTHR19278:SF9">
    <property type="entry name" value="URIDINE 5'-MONOPHOSPHATE SYNTHASE"/>
    <property type="match status" value="1"/>
</dbReference>
<organism evidence="3 4">
    <name type="scientific">Candidatus Adlerbacteria bacterium RIFCSPLOWO2_01_FULL_51_16</name>
    <dbReference type="NCBI Taxonomy" id="1797243"/>
    <lineage>
        <taxon>Bacteria</taxon>
        <taxon>Candidatus Adleribacteriota</taxon>
    </lineage>
</organism>
<comment type="pathway">
    <text evidence="1">Pyrimidine metabolism; UMP biosynthesis via de novo pathway.</text>
</comment>
<dbReference type="GO" id="GO:0019856">
    <property type="term" value="P:pyrimidine nucleobase biosynthetic process"/>
    <property type="evidence" value="ECO:0007669"/>
    <property type="project" value="TreeGrafter"/>
</dbReference>
<dbReference type="GO" id="GO:0006222">
    <property type="term" value="P:UMP biosynthetic process"/>
    <property type="evidence" value="ECO:0007669"/>
    <property type="project" value="TreeGrafter"/>
</dbReference>
<dbReference type="AlphaFoldDB" id="A0A1F4XGR6"/>
<name>A0A1F4XGR6_9BACT</name>